<sequence>MAYETDLAKEFKKRDNEKPIGNIVGRVVAGLPDIKVSILDDNVILGKDKLYCCNSLLSHDKQASIRLTASTDTQQEHSHSININTDCSLTFSIGLNIGDLVLLQHSSDGTKWFIVDKITKL</sequence>
<dbReference type="KEGG" id="amic:Ami3637_16550"/>
<dbReference type="Proteomes" id="UP000463883">
    <property type="component" value="Chromosome"/>
</dbReference>
<evidence type="ECO:0000313" key="1">
    <source>
        <dbReference type="EMBL" id="QHI73778.1"/>
    </source>
</evidence>
<dbReference type="Pfam" id="PF10844">
    <property type="entry name" value="DUF2577"/>
    <property type="match status" value="1"/>
</dbReference>
<accession>A0A6P1MNU0</accession>
<proteinExistence type="predicted"/>
<evidence type="ECO:0000313" key="2">
    <source>
        <dbReference type="Proteomes" id="UP000463883"/>
    </source>
</evidence>
<gene>
    <name evidence="1" type="ORF">Ami3637_16550</name>
</gene>
<dbReference type="RefSeq" id="WP_162363541.1">
    <property type="nucleotide sequence ID" value="NZ_CP047591.1"/>
</dbReference>
<name>A0A6P1MNU0_9FIRM</name>
<organism evidence="1 2">
    <name type="scientific">Aminipila terrae</name>
    <dbReference type="NCBI Taxonomy" id="2697030"/>
    <lineage>
        <taxon>Bacteria</taxon>
        <taxon>Bacillati</taxon>
        <taxon>Bacillota</taxon>
        <taxon>Clostridia</taxon>
        <taxon>Peptostreptococcales</taxon>
        <taxon>Anaerovoracaceae</taxon>
        <taxon>Aminipila</taxon>
    </lineage>
</organism>
<protein>
    <submittedName>
        <fullName evidence="1">DUF2577 domain-containing protein</fullName>
    </submittedName>
</protein>
<dbReference type="AlphaFoldDB" id="A0A6P1MNU0"/>
<keyword evidence="2" id="KW-1185">Reference proteome</keyword>
<dbReference type="EMBL" id="CP047591">
    <property type="protein sequence ID" value="QHI73778.1"/>
    <property type="molecule type" value="Genomic_DNA"/>
</dbReference>
<dbReference type="InterPro" id="IPR022555">
    <property type="entry name" value="DUF2577"/>
</dbReference>
<reference evidence="1 2" key="1">
    <citation type="submission" date="2020-01" db="EMBL/GenBank/DDBJ databases">
        <title>Genomic analysis of Aminipila sp. CBA3637.</title>
        <authorList>
            <person name="Kim Y.B."/>
            <person name="Roh S.W."/>
        </authorList>
    </citation>
    <scope>NUCLEOTIDE SEQUENCE [LARGE SCALE GENOMIC DNA]</scope>
    <source>
        <strain evidence="1 2">CBA3637</strain>
    </source>
</reference>